<keyword evidence="6" id="KW-0227">DNA damage</keyword>
<comment type="catalytic activity">
    <reaction evidence="8">
        <text>a 6-O-methyl-2'-deoxyguanosine in DNA + L-cysteinyl-[protein] = S-methyl-L-cysteinyl-[protein] + a 2'-deoxyguanosine in DNA</text>
        <dbReference type="Rhea" id="RHEA:24000"/>
        <dbReference type="Rhea" id="RHEA-COMP:10131"/>
        <dbReference type="Rhea" id="RHEA-COMP:10132"/>
        <dbReference type="Rhea" id="RHEA-COMP:11367"/>
        <dbReference type="Rhea" id="RHEA-COMP:11368"/>
        <dbReference type="ChEBI" id="CHEBI:29950"/>
        <dbReference type="ChEBI" id="CHEBI:82612"/>
        <dbReference type="ChEBI" id="CHEBI:85445"/>
        <dbReference type="ChEBI" id="CHEBI:85448"/>
        <dbReference type="EC" id="2.1.1.63"/>
    </reaction>
</comment>
<evidence type="ECO:0000256" key="8">
    <source>
        <dbReference type="ARBA" id="ARBA00049348"/>
    </source>
</evidence>
<organism evidence="11 12">
    <name type="scientific">Paenibacillus montaniterrae</name>
    <dbReference type="NCBI Taxonomy" id="429341"/>
    <lineage>
        <taxon>Bacteria</taxon>
        <taxon>Bacillati</taxon>
        <taxon>Bacillota</taxon>
        <taxon>Bacilli</taxon>
        <taxon>Bacillales</taxon>
        <taxon>Paenibacillaceae</taxon>
        <taxon>Paenibacillus</taxon>
    </lineage>
</organism>
<evidence type="ECO:0000256" key="3">
    <source>
        <dbReference type="ARBA" id="ARBA00011918"/>
    </source>
</evidence>
<dbReference type="PANTHER" id="PTHR10815">
    <property type="entry name" value="METHYLATED-DNA--PROTEIN-CYSTEINE METHYLTRANSFERASE"/>
    <property type="match status" value="1"/>
</dbReference>
<protein>
    <recommendedName>
        <fullName evidence="3">methylated-DNA--[protein]-cysteine S-methyltransferase</fullName>
        <ecNumber evidence="3">2.1.1.63</ecNumber>
    </recommendedName>
</protein>
<dbReference type="SUPFAM" id="SSF46767">
    <property type="entry name" value="Methylated DNA-protein cysteine methyltransferase, C-terminal domain"/>
    <property type="match status" value="1"/>
</dbReference>
<evidence type="ECO:0000256" key="1">
    <source>
        <dbReference type="ARBA" id="ARBA00001286"/>
    </source>
</evidence>
<accession>A0A920CUF3</accession>
<reference evidence="11" key="1">
    <citation type="submission" date="2021-03" db="EMBL/GenBank/DDBJ databases">
        <title>Antimicrobial resistance genes in bacteria isolated from Japanese honey, and their potential for conferring macrolide and lincosamide resistance in the American foulbrood pathogen Paenibacillus larvae.</title>
        <authorList>
            <person name="Okamoto M."/>
            <person name="Kumagai M."/>
            <person name="Kanamori H."/>
            <person name="Takamatsu D."/>
        </authorList>
    </citation>
    <scope>NUCLEOTIDE SEQUENCE</scope>
    <source>
        <strain evidence="11">J40TS1</strain>
    </source>
</reference>
<dbReference type="AlphaFoldDB" id="A0A920CUF3"/>
<proteinExistence type="inferred from homology"/>
<keyword evidence="12" id="KW-1185">Reference proteome</keyword>
<dbReference type="RefSeq" id="WP_213515702.1">
    <property type="nucleotide sequence ID" value="NZ_BOSE01000004.1"/>
</dbReference>
<evidence type="ECO:0000256" key="6">
    <source>
        <dbReference type="ARBA" id="ARBA00022763"/>
    </source>
</evidence>
<evidence type="ECO:0000256" key="4">
    <source>
        <dbReference type="ARBA" id="ARBA00022603"/>
    </source>
</evidence>
<dbReference type="GO" id="GO:0006281">
    <property type="term" value="P:DNA repair"/>
    <property type="evidence" value="ECO:0007669"/>
    <property type="project" value="UniProtKB-KW"/>
</dbReference>
<dbReference type="InterPro" id="IPR001497">
    <property type="entry name" value="MethylDNA_cys_MeTrfase_AS"/>
</dbReference>
<dbReference type="InterPro" id="IPR008332">
    <property type="entry name" value="MethylG_MeTrfase_N"/>
</dbReference>
<keyword evidence="7" id="KW-0234">DNA repair</keyword>
<evidence type="ECO:0000256" key="5">
    <source>
        <dbReference type="ARBA" id="ARBA00022679"/>
    </source>
</evidence>
<evidence type="ECO:0000259" key="9">
    <source>
        <dbReference type="Pfam" id="PF01035"/>
    </source>
</evidence>
<dbReference type="FunFam" id="1.10.10.10:FF:000214">
    <property type="entry name" value="Methylated-DNA--protein-cysteine methyltransferase"/>
    <property type="match status" value="1"/>
</dbReference>
<dbReference type="EMBL" id="BOSE01000004">
    <property type="protein sequence ID" value="GIP16957.1"/>
    <property type="molecule type" value="Genomic_DNA"/>
</dbReference>
<evidence type="ECO:0000259" key="10">
    <source>
        <dbReference type="Pfam" id="PF02870"/>
    </source>
</evidence>
<dbReference type="Gene3D" id="3.30.160.70">
    <property type="entry name" value="Methylated DNA-protein cysteine methyltransferase domain"/>
    <property type="match status" value="1"/>
</dbReference>
<dbReference type="GO" id="GO:0032259">
    <property type="term" value="P:methylation"/>
    <property type="evidence" value="ECO:0007669"/>
    <property type="project" value="UniProtKB-KW"/>
</dbReference>
<dbReference type="CDD" id="cd06445">
    <property type="entry name" value="ATase"/>
    <property type="match status" value="1"/>
</dbReference>
<dbReference type="Pfam" id="PF01035">
    <property type="entry name" value="DNA_binding_1"/>
    <property type="match status" value="1"/>
</dbReference>
<comment type="caution">
    <text evidence="11">The sequence shown here is derived from an EMBL/GenBank/DDBJ whole genome shotgun (WGS) entry which is preliminary data.</text>
</comment>
<dbReference type="PANTHER" id="PTHR10815:SF12">
    <property type="entry name" value="METHYLATED-DNA--PROTEIN-CYSTEINE METHYLTRANSFERASE, INDUCIBLE"/>
    <property type="match status" value="1"/>
</dbReference>
<dbReference type="InterPro" id="IPR036631">
    <property type="entry name" value="MGMT_N_sf"/>
</dbReference>
<comment type="catalytic activity">
    <reaction evidence="1">
        <text>a 4-O-methyl-thymidine in DNA + L-cysteinyl-[protein] = a thymidine in DNA + S-methyl-L-cysteinyl-[protein]</text>
        <dbReference type="Rhea" id="RHEA:53428"/>
        <dbReference type="Rhea" id="RHEA-COMP:10131"/>
        <dbReference type="Rhea" id="RHEA-COMP:10132"/>
        <dbReference type="Rhea" id="RHEA-COMP:13555"/>
        <dbReference type="Rhea" id="RHEA-COMP:13556"/>
        <dbReference type="ChEBI" id="CHEBI:29950"/>
        <dbReference type="ChEBI" id="CHEBI:82612"/>
        <dbReference type="ChEBI" id="CHEBI:137386"/>
        <dbReference type="ChEBI" id="CHEBI:137387"/>
        <dbReference type="EC" id="2.1.1.63"/>
    </reaction>
</comment>
<dbReference type="EC" id="2.1.1.63" evidence="3"/>
<keyword evidence="5" id="KW-0808">Transferase</keyword>
<evidence type="ECO:0000256" key="7">
    <source>
        <dbReference type="ARBA" id="ARBA00023204"/>
    </source>
</evidence>
<dbReference type="InterPro" id="IPR014048">
    <property type="entry name" value="MethylDNA_cys_MeTrfase_DNA-bd"/>
</dbReference>
<evidence type="ECO:0000313" key="11">
    <source>
        <dbReference type="EMBL" id="GIP16957.1"/>
    </source>
</evidence>
<evidence type="ECO:0000256" key="2">
    <source>
        <dbReference type="ARBA" id="ARBA00008711"/>
    </source>
</evidence>
<dbReference type="InterPro" id="IPR036217">
    <property type="entry name" value="MethylDNA_cys_MeTrfase_DNAb"/>
</dbReference>
<keyword evidence="4 11" id="KW-0489">Methyltransferase</keyword>
<comment type="similarity">
    <text evidence="2">Belongs to the MGMT family.</text>
</comment>
<gene>
    <name evidence="11" type="primary">adaB</name>
    <name evidence="11" type="ORF">J40TS1_25990</name>
</gene>
<dbReference type="Pfam" id="PF02870">
    <property type="entry name" value="Methyltransf_1N"/>
    <property type="match status" value="1"/>
</dbReference>
<dbReference type="InterPro" id="IPR036388">
    <property type="entry name" value="WH-like_DNA-bd_sf"/>
</dbReference>
<dbReference type="PROSITE" id="PS00374">
    <property type="entry name" value="MGMT"/>
    <property type="match status" value="1"/>
</dbReference>
<feature type="domain" description="Methylguanine DNA methyltransferase ribonuclease-like" evidence="10">
    <location>
        <begin position="9"/>
        <end position="85"/>
    </location>
</feature>
<dbReference type="Gene3D" id="1.10.10.10">
    <property type="entry name" value="Winged helix-like DNA-binding domain superfamily/Winged helix DNA-binding domain"/>
    <property type="match status" value="1"/>
</dbReference>
<dbReference type="GO" id="GO:0003908">
    <property type="term" value="F:methylated-DNA-[protein]-cysteine S-methyltransferase activity"/>
    <property type="evidence" value="ECO:0007669"/>
    <property type="project" value="UniProtKB-EC"/>
</dbReference>
<feature type="domain" description="Methylated-DNA-[protein]-cysteine S-methyltransferase DNA binding" evidence="9">
    <location>
        <begin position="91"/>
        <end position="170"/>
    </location>
</feature>
<sequence length="173" mass="18996">MSTKPSETIYWSTVCLDDWQLHVAANEEGVIFVGSNNRPLAELEAWARAKYAKHTLVRDDSRLQPFADELMQYLQGKLSQFTAPVFYEGTPFQEAVWKALADIPYGETKSYSDIAQAIQKPGAVRAVGAAIGANPVLITIPCHRVIGKNGALTGYRGGMAMKAKLLKLEQQAP</sequence>
<dbReference type="NCBIfam" id="TIGR00589">
    <property type="entry name" value="ogt"/>
    <property type="match status" value="1"/>
</dbReference>
<name>A0A920CUF3_9BACL</name>
<dbReference type="Proteomes" id="UP000683139">
    <property type="component" value="Unassembled WGS sequence"/>
</dbReference>
<evidence type="ECO:0000313" key="12">
    <source>
        <dbReference type="Proteomes" id="UP000683139"/>
    </source>
</evidence>
<dbReference type="SUPFAM" id="SSF53155">
    <property type="entry name" value="Methylated DNA-protein cysteine methyltransferase domain"/>
    <property type="match status" value="1"/>
</dbReference>